<evidence type="ECO:0000313" key="5">
    <source>
        <dbReference type="Proteomes" id="UP000594118"/>
    </source>
</evidence>
<dbReference type="AlphaFoldDB" id="A0A7L9WQ17"/>
<dbReference type="InterPro" id="IPR003362">
    <property type="entry name" value="Bact_transf"/>
</dbReference>
<dbReference type="RefSeq" id="WP_193079858.1">
    <property type="nucleotide sequence ID" value="NZ_CP045201.1"/>
</dbReference>
<evidence type="ECO:0000256" key="1">
    <source>
        <dbReference type="ARBA" id="ARBA00006464"/>
    </source>
</evidence>
<evidence type="ECO:0000256" key="2">
    <source>
        <dbReference type="ARBA" id="ARBA00023169"/>
    </source>
</evidence>
<dbReference type="Pfam" id="PF02397">
    <property type="entry name" value="Bac_transf"/>
    <property type="match status" value="1"/>
</dbReference>
<sequence length="216" mass="24399">MTASKRALDLTLALLALALLWPALLGVALWLRLREGGPVLHISERMKAPQTAFALVKFRTMAPDPQDRGVSGGDKARRITATGAWLRRTRLDELPQLWNILRGDMSFVGPRPPLRQYVEQFPEIYGAVLACRPGLTGLATLEFHQQEEALLRACTTPEQTEQTYIRRCIPAKARLDLLYRRNRCLRLDLLLILRTLTRRAPSLRRGSGSIARRPAE</sequence>
<accession>A0A7L9WQ17</accession>
<dbReference type="GO" id="GO:0000271">
    <property type="term" value="P:polysaccharide biosynthetic process"/>
    <property type="evidence" value="ECO:0007669"/>
    <property type="project" value="UniProtKB-KW"/>
</dbReference>
<dbReference type="KEGG" id="pshq:F3W81_14580"/>
<gene>
    <name evidence="4" type="ORF">F3W81_14580</name>
</gene>
<evidence type="ECO:0000259" key="3">
    <source>
        <dbReference type="Pfam" id="PF02397"/>
    </source>
</evidence>
<dbReference type="Proteomes" id="UP000594118">
    <property type="component" value="Chromosome"/>
</dbReference>
<protein>
    <submittedName>
        <fullName evidence="4">Sugar transferase</fullName>
    </submittedName>
</protein>
<dbReference type="EMBL" id="CP045201">
    <property type="protein sequence ID" value="QOL81944.1"/>
    <property type="molecule type" value="Genomic_DNA"/>
</dbReference>
<reference evidence="4 5" key="1">
    <citation type="submission" date="2019-10" db="EMBL/GenBank/DDBJ databases">
        <title>Pseudopuniceibacterium sp. HQ09 islated from Antarctica.</title>
        <authorList>
            <person name="Liao L."/>
            <person name="Su S."/>
            <person name="Chen B."/>
            <person name="Yu Y."/>
        </authorList>
    </citation>
    <scope>NUCLEOTIDE SEQUENCE [LARGE SCALE GENOMIC DNA]</scope>
    <source>
        <strain evidence="4 5">HQ09</strain>
    </source>
</reference>
<dbReference type="PANTHER" id="PTHR30576">
    <property type="entry name" value="COLANIC BIOSYNTHESIS UDP-GLUCOSE LIPID CARRIER TRANSFERASE"/>
    <property type="match status" value="1"/>
</dbReference>
<name>A0A7L9WQ17_9RHOB</name>
<dbReference type="PANTHER" id="PTHR30576:SF0">
    <property type="entry name" value="UNDECAPRENYL-PHOSPHATE N-ACETYLGALACTOSAMINYL 1-PHOSPHATE TRANSFERASE-RELATED"/>
    <property type="match status" value="1"/>
</dbReference>
<keyword evidence="2" id="KW-0270">Exopolysaccharide synthesis</keyword>
<keyword evidence="5" id="KW-1185">Reference proteome</keyword>
<comment type="similarity">
    <text evidence="1">Belongs to the bacterial sugar transferase family.</text>
</comment>
<keyword evidence="4" id="KW-0808">Transferase</keyword>
<dbReference type="GO" id="GO:0016780">
    <property type="term" value="F:phosphotransferase activity, for other substituted phosphate groups"/>
    <property type="evidence" value="ECO:0007669"/>
    <property type="project" value="TreeGrafter"/>
</dbReference>
<organism evidence="4 5">
    <name type="scientific">Pseudooceanicola spongiae</name>
    <dbReference type="NCBI Taxonomy" id="2613965"/>
    <lineage>
        <taxon>Bacteria</taxon>
        <taxon>Pseudomonadati</taxon>
        <taxon>Pseudomonadota</taxon>
        <taxon>Alphaproteobacteria</taxon>
        <taxon>Rhodobacterales</taxon>
        <taxon>Paracoccaceae</taxon>
        <taxon>Pseudooceanicola</taxon>
    </lineage>
</organism>
<feature type="domain" description="Bacterial sugar transferase" evidence="3">
    <location>
        <begin position="5"/>
        <end position="197"/>
    </location>
</feature>
<evidence type="ECO:0000313" key="4">
    <source>
        <dbReference type="EMBL" id="QOL81944.1"/>
    </source>
</evidence>
<proteinExistence type="inferred from homology"/>